<reference evidence="4" key="2">
    <citation type="submission" date="2025-08" db="UniProtKB">
        <authorList>
            <consortium name="RefSeq"/>
        </authorList>
    </citation>
    <scope>IDENTIFICATION</scope>
</reference>
<reference evidence="3" key="1">
    <citation type="journal article" date="2020" name="Nat. Genet.">
        <title>Genomic diversifications of five Gossypium allopolyploid species and their impact on cotton improvement.</title>
        <authorList>
            <person name="Chen Z.J."/>
            <person name="Sreedasyam A."/>
            <person name="Ando A."/>
            <person name="Song Q."/>
            <person name="De Santiago L.M."/>
            <person name="Hulse-Kemp A.M."/>
            <person name="Ding M."/>
            <person name="Ye W."/>
            <person name="Kirkbride R.C."/>
            <person name="Jenkins J."/>
            <person name="Plott C."/>
            <person name="Lovell J."/>
            <person name="Lin Y.M."/>
            <person name="Vaughn R."/>
            <person name="Liu B."/>
            <person name="Simpson S."/>
            <person name="Scheffler B.E."/>
            <person name="Wen L."/>
            <person name="Saski C.A."/>
            <person name="Grover C.E."/>
            <person name="Hu G."/>
            <person name="Conover J.L."/>
            <person name="Carlson J.W."/>
            <person name="Shu S."/>
            <person name="Boston L.B."/>
            <person name="Williams M."/>
            <person name="Peterson D.G."/>
            <person name="McGee K."/>
            <person name="Jones D.C."/>
            <person name="Wendel J.F."/>
            <person name="Stelly D.M."/>
            <person name="Grimwood J."/>
            <person name="Schmutz J."/>
        </authorList>
    </citation>
    <scope>NUCLEOTIDE SEQUENCE [LARGE SCALE GENOMIC DNA]</scope>
    <source>
        <strain evidence="3">cv. TM-1</strain>
    </source>
</reference>
<evidence type="ECO:0000259" key="2">
    <source>
        <dbReference type="Pfam" id="PF12776"/>
    </source>
</evidence>
<evidence type="ECO:0000313" key="4">
    <source>
        <dbReference type="RefSeq" id="XP_040944224.1"/>
    </source>
</evidence>
<dbReference type="Pfam" id="PF12776">
    <property type="entry name" value="Myb_DNA-bind_3"/>
    <property type="match status" value="1"/>
</dbReference>
<keyword evidence="3" id="KW-1185">Reference proteome</keyword>
<dbReference type="Proteomes" id="UP000818029">
    <property type="component" value="Chromosome D02"/>
</dbReference>
<sequence>MNYVNLTGNVNQVAFYFGARFSFGKNERYWTVTYRFARDINRWQAESLVAFQEIIMSGVSESNVPSQSSRGSKRKWVPEEDAALVSCMVDLHNVGTFNADTGFKAGYLNELEKMLEKALPNAMLKARPNIESRIRLLKRDWSIVYDMLNGQNNSGFGWDDHRQVVVAEDAVWDSYLKSHKEAGQFRHRSFPYYDQLTAIYAKDRATGKDAQTAADAFEEINAEDVPSAYINEDRNEYYDCDANVSLDDMDVSATEPQTDKNQGGSSSSKRKKKNSDATSHFSSSVTDAATLLAENMRAIGEQISRSIASDVVVHQGIQEKAANLYPTLCEIEGLTVDERFQALTKIPDHPTQMVVFFSLPSDVRLEWVRRFLANH</sequence>
<feature type="region of interest" description="Disordered" evidence="1">
    <location>
        <begin position="253"/>
        <end position="281"/>
    </location>
</feature>
<evidence type="ECO:0000256" key="1">
    <source>
        <dbReference type="SAM" id="MobiDB-lite"/>
    </source>
</evidence>
<gene>
    <name evidence="4" type="primary">LOC121214520</name>
</gene>
<dbReference type="RefSeq" id="XP_040944224.1">
    <property type="nucleotide sequence ID" value="XM_041088290.1"/>
</dbReference>
<name>A0ABM2ZPT6_GOSHI</name>
<evidence type="ECO:0000313" key="3">
    <source>
        <dbReference type="Proteomes" id="UP000818029"/>
    </source>
</evidence>
<dbReference type="PANTHER" id="PTHR46250:SF17">
    <property type="entry name" value="MYB_SANT-LIKE DOMAIN-CONTAINING PROTEIN"/>
    <property type="match status" value="1"/>
</dbReference>
<organism evidence="3 4">
    <name type="scientific">Gossypium hirsutum</name>
    <name type="common">Upland cotton</name>
    <name type="synonym">Gossypium mexicanum</name>
    <dbReference type="NCBI Taxonomy" id="3635"/>
    <lineage>
        <taxon>Eukaryota</taxon>
        <taxon>Viridiplantae</taxon>
        <taxon>Streptophyta</taxon>
        <taxon>Embryophyta</taxon>
        <taxon>Tracheophyta</taxon>
        <taxon>Spermatophyta</taxon>
        <taxon>Magnoliopsida</taxon>
        <taxon>eudicotyledons</taxon>
        <taxon>Gunneridae</taxon>
        <taxon>Pentapetalae</taxon>
        <taxon>rosids</taxon>
        <taxon>malvids</taxon>
        <taxon>Malvales</taxon>
        <taxon>Malvaceae</taxon>
        <taxon>Malvoideae</taxon>
        <taxon>Gossypium</taxon>
    </lineage>
</organism>
<protein>
    <submittedName>
        <fullName evidence="4">Uncharacterized protein At2g29880-like</fullName>
    </submittedName>
</protein>
<dbReference type="GeneID" id="121214520"/>
<dbReference type="InterPro" id="IPR024752">
    <property type="entry name" value="Myb/SANT-like_dom"/>
</dbReference>
<dbReference type="PANTHER" id="PTHR46250">
    <property type="entry name" value="MYB/SANT-LIKE DNA-BINDING DOMAIN PROTEIN-RELATED"/>
    <property type="match status" value="1"/>
</dbReference>
<accession>A0ABM2ZPT6</accession>
<feature type="domain" description="Myb/SANT-like" evidence="2">
    <location>
        <begin position="75"/>
        <end position="175"/>
    </location>
</feature>
<proteinExistence type="predicted"/>